<organism evidence="1 2">
    <name type="scientific">Haematococcus lacustris</name>
    <name type="common">Green alga</name>
    <name type="synonym">Haematococcus pluvialis</name>
    <dbReference type="NCBI Taxonomy" id="44745"/>
    <lineage>
        <taxon>Eukaryota</taxon>
        <taxon>Viridiplantae</taxon>
        <taxon>Chlorophyta</taxon>
        <taxon>core chlorophytes</taxon>
        <taxon>Chlorophyceae</taxon>
        <taxon>CS clade</taxon>
        <taxon>Chlamydomonadales</taxon>
        <taxon>Haematococcaceae</taxon>
        <taxon>Haematococcus</taxon>
    </lineage>
</organism>
<gene>
    <name evidence="1" type="ORF">HaLaN_17054</name>
</gene>
<dbReference type="AlphaFoldDB" id="A0A699ZND8"/>
<accession>A0A699ZND8</accession>
<evidence type="ECO:0000313" key="2">
    <source>
        <dbReference type="Proteomes" id="UP000485058"/>
    </source>
</evidence>
<protein>
    <submittedName>
        <fullName evidence="1">Uncharacterized protein</fullName>
    </submittedName>
</protein>
<name>A0A699ZND8_HAELA</name>
<sequence>MGTLLGRGAYGSVFAGSWWVLHDALLAGGLREWGSSISSTTRAVACCQLPLPRVCGGIELGMVNGKQVAVKIIDQEVKALPACGLSAEAVLARLYEVRAKESNASIITG</sequence>
<evidence type="ECO:0000313" key="1">
    <source>
        <dbReference type="EMBL" id="GFH20008.1"/>
    </source>
</evidence>
<comment type="caution">
    <text evidence="1">The sequence shown here is derived from an EMBL/GenBank/DDBJ whole genome shotgun (WGS) entry which is preliminary data.</text>
</comment>
<dbReference type="EMBL" id="BLLF01001557">
    <property type="protein sequence ID" value="GFH20008.1"/>
    <property type="molecule type" value="Genomic_DNA"/>
</dbReference>
<reference evidence="1 2" key="1">
    <citation type="submission" date="2020-02" db="EMBL/GenBank/DDBJ databases">
        <title>Draft genome sequence of Haematococcus lacustris strain NIES-144.</title>
        <authorList>
            <person name="Morimoto D."/>
            <person name="Nakagawa S."/>
            <person name="Yoshida T."/>
            <person name="Sawayama S."/>
        </authorList>
    </citation>
    <scope>NUCLEOTIDE SEQUENCE [LARGE SCALE GENOMIC DNA]</scope>
    <source>
        <strain evidence="1 2">NIES-144</strain>
    </source>
</reference>
<dbReference type="Proteomes" id="UP000485058">
    <property type="component" value="Unassembled WGS sequence"/>
</dbReference>
<keyword evidence="2" id="KW-1185">Reference proteome</keyword>
<proteinExistence type="predicted"/>